<dbReference type="NCBIfam" id="TIGR00254">
    <property type="entry name" value="GGDEF"/>
    <property type="match status" value="1"/>
</dbReference>
<dbReference type="RefSeq" id="WP_118701169.1">
    <property type="nucleotide sequence ID" value="NZ_JACRTP010000003.1"/>
</dbReference>
<feature type="modified residue" description="4-aspartylphosphate" evidence="3">
    <location>
        <position position="61"/>
    </location>
</feature>
<dbReference type="InterPro" id="IPR037522">
    <property type="entry name" value="HD_GYP_dom"/>
</dbReference>
<dbReference type="Pfam" id="PF00072">
    <property type="entry name" value="Response_reg"/>
    <property type="match status" value="1"/>
</dbReference>
<evidence type="ECO:0000259" key="6">
    <source>
        <dbReference type="PROSITE" id="PS51832"/>
    </source>
</evidence>
<dbReference type="PROSITE" id="PS51832">
    <property type="entry name" value="HD_GYP"/>
    <property type="match status" value="1"/>
</dbReference>
<dbReference type="SUPFAM" id="SSF109604">
    <property type="entry name" value="HD-domain/PDEase-like"/>
    <property type="match status" value="1"/>
</dbReference>
<dbReference type="SMART" id="SM00471">
    <property type="entry name" value="HDc"/>
    <property type="match status" value="1"/>
</dbReference>
<accession>A0ABR7PB17</accession>
<dbReference type="Gene3D" id="1.10.3210.10">
    <property type="entry name" value="Hypothetical protein af1432"/>
    <property type="match status" value="1"/>
</dbReference>
<dbReference type="PROSITE" id="PS50887">
    <property type="entry name" value="GGDEF"/>
    <property type="match status" value="1"/>
</dbReference>
<dbReference type="CDD" id="cd00077">
    <property type="entry name" value="HDc"/>
    <property type="match status" value="1"/>
</dbReference>
<evidence type="ECO:0000313" key="7">
    <source>
        <dbReference type="EMBL" id="MBC8628594.1"/>
    </source>
</evidence>
<dbReference type="SMART" id="SM00267">
    <property type="entry name" value="GGDEF"/>
    <property type="match status" value="1"/>
</dbReference>
<name>A0ABR7PB17_9FIRM</name>
<dbReference type="Pfam" id="PF00990">
    <property type="entry name" value="GGDEF"/>
    <property type="match status" value="1"/>
</dbReference>
<dbReference type="InterPro" id="IPR029787">
    <property type="entry name" value="Nucleotide_cyclase"/>
</dbReference>
<evidence type="ECO:0000256" key="3">
    <source>
        <dbReference type="PROSITE-ProRule" id="PRU00169"/>
    </source>
</evidence>
<comment type="caution">
    <text evidence="7">The sequence shown here is derived from an EMBL/GenBank/DDBJ whole genome shotgun (WGS) entry which is preliminary data.</text>
</comment>
<dbReference type="Proteomes" id="UP000661649">
    <property type="component" value="Unassembled WGS sequence"/>
</dbReference>
<feature type="domain" description="HD-GYP" evidence="6">
    <location>
        <begin position="148"/>
        <end position="356"/>
    </location>
</feature>
<evidence type="ECO:0000259" key="4">
    <source>
        <dbReference type="PROSITE" id="PS50110"/>
    </source>
</evidence>
<dbReference type="InterPro" id="IPR043128">
    <property type="entry name" value="Rev_trsase/Diguanyl_cyclase"/>
</dbReference>
<organism evidence="7 8">
    <name type="scientific">Blautia stercoris</name>
    <dbReference type="NCBI Taxonomy" id="871664"/>
    <lineage>
        <taxon>Bacteria</taxon>
        <taxon>Bacillati</taxon>
        <taxon>Bacillota</taxon>
        <taxon>Clostridia</taxon>
        <taxon>Lachnospirales</taxon>
        <taxon>Lachnospiraceae</taxon>
        <taxon>Blautia</taxon>
    </lineage>
</organism>
<dbReference type="EMBL" id="JACRTP010000003">
    <property type="protein sequence ID" value="MBC8628594.1"/>
    <property type="molecule type" value="Genomic_DNA"/>
</dbReference>
<sequence length="800" mass="92494">MDRVEKRKTTTILIVDDSELNRVMLAAMLGENYEILEASDGIEALSVIQKYETSIDLVLLDIVMPGMDGFEVLKVMNQKHWIDTIPVIMISAENDTSYMEKAYELGATDYIKRPYESYIIHRRITNTLMLYEKQKRLLNMVEEQIYEKEKNNSMMINILGHIVEFRNGESGPHVHHVQTMTRLLLQCLMNKTNSYNLTDEDVLIISTASALHDIGKIMIDEKILNKPGKLTKEEFEIMKTHSMLGASILKELPTYQKKTLVSVAYEICRWHHERYDGKGYPDGLKGEEIPISAQVVALADVYDALTSERCYKKAFSKEKAMEMILDGQCGAFNPLLLECLKDIEDIIEVSLDIDAQMDVNPSLVTKVTEELLDSRIVEKASYSSWRLEKEQEKRKFFTAGLEEIQFEYDSAIEAVTLSEYGAKLLRLREVIIKPEQGEETFLGSENIKTLTKALHQTTPVNSEIRMKFLANYPEGQRWCQVIAKSLWSREEEPKYIGVLGRIIDIHEKDTIYFDNNKDITKGTKAELKEMVQQLEKVFDSVRLIDVESYEVIPVREKKSVYKSDKCYNIFGKKETCKNCVSRKATVKKDQCSKIEFIGENIYETIAKYIEIEGHPYVLEMIYKMRDEMISDPLGRNDFIEGIKNYNQKFYRDVLTGVYNRRYYDEYAKNMTQMNALALIDGDNFGIINEKYGHAAGNIVIYHIAKMIENCIRCSDVLIRYEGDKFLLLMENISSQMFEMKLKRIAEAINNMVLEEYPHIRFSVTIGGVHGVLPLEEAFKEAYQLMEQGKKEKNHVVMKRP</sequence>
<feature type="domain" description="GGDEF" evidence="5">
    <location>
        <begin position="672"/>
        <end position="800"/>
    </location>
</feature>
<reference evidence="7 8" key="1">
    <citation type="submission" date="2020-08" db="EMBL/GenBank/DDBJ databases">
        <title>Genome public.</title>
        <authorList>
            <person name="Liu C."/>
            <person name="Sun Q."/>
        </authorList>
    </citation>
    <scope>NUCLEOTIDE SEQUENCE [LARGE SCALE GENOMIC DNA]</scope>
    <source>
        <strain evidence="7 8">3_YM_SP_D4_24.mj</strain>
    </source>
</reference>
<evidence type="ECO:0000256" key="1">
    <source>
        <dbReference type="ARBA" id="ARBA00018672"/>
    </source>
</evidence>
<dbReference type="CDD" id="cd01949">
    <property type="entry name" value="GGDEF"/>
    <property type="match status" value="1"/>
</dbReference>
<protein>
    <recommendedName>
        <fullName evidence="1">Stage 0 sporulation protein A homolog</fullName>
    </recommendedName>
</protein>
<dbReference type="PROSITE" id="PS50110">
    <property type="entry name" value="RESPONSE_REGULATORY"/>
    <property type="match status" value="1"/>
</dbReference>
<dbReference type="InterPro" id="IPR000160">
    <property type="entry name" value="GGDEF_dom"/>
</dbReference>
<keyword evidence="3" id="KW-0597">Phosphoprotein</keyword>
<evidence type="ECO:0000259" key="5">
    <source>
        <dbReference type="PROSITE" id="PS50887"/>
    </source>
</evidence>
<dbReference type="Pfam" id="PF13487">
    <property type="entry name" value="HD_5"/>
    <property type="match status" value="1"/>
</dbReference>
<dbReference type="PANTHER" id="PTHR45228">
    <property type="entry name" value="CYCLIC DI-GMP PHOSPHODIESTERASE TM_0186-RELATED"/>
    <property type="match status" value="1"/>
</dbReference>
<comment type="function">
    <text evidence="2">May play the central regulatory role in sporulation. It may be an element of the effector pathway responsible for the activation of sporulation genes in response to nutritional stress. Spo0A may act in concert with spo0H (a sigma factor) to control the expression of some genes that are critical to the sporulation process.</text>
</comment>
<dbReference type="SUPFAM" id="SSF52172">
    <property type="entry name" value="CheY-like"/>
    <property type="match status" value="1"/>
</dbReference>
<gene>
    <name evidence="7" type="ORF">H8712_08190</name>
</gene>
<dbReference type="PANTHER" id="PTHR45228:SF1">
    <property type="entry name" value="CYCLIC DI-GMP PHOSPHODIESTERASE TM_0186"/>
    <property type="match status" value="1"/>
</dbReference>
<dbReference type="InterPro" id="IPR011006">
    <property type="entry name" value="CheY-like_superfamily"/>
</dbReference>
<dbReference type="SUPFAM" id="SSF55073">
    <property type="entry name" value="Nucleotide cyclase"/>
    <property type="match status" value="1"/>
</dbReference>
<evidence type="ECO:0000256" key="2">
    <source>
        <dbReference type="ARBA" id="ARBA00024867"/>
    </source>
</evidence>
<proteinExistence type="predicted"/>
<feature type="domain" description="Response regulatory" evidence="4">
    <location>
        <begin position="11"/>
        <end position="128"/>
    </location>
</feature>
<dbReference type="InterPro" id="IPR003607">
    <property type="entry name" value="HD/PDEase_dom"/>
</dbReference>
<dbReference type="InterPro" id="IPR052020">
    <property type="entry name" value="Cyclic_di-GMP/3'3'-cGAMP_PDE"/>
</dbReference>
<evidence type="ECO:0000313" key="8">
    <source>
        <dbReference type="Proteomes" id="UP000661649"/>
    </source>
</evidence>
<dbReference type="Gene3D" id="3.30.70.270">
    <property type="match status" value="1"/>
</dbReference>
<keyword evidence="8" id="KW-1185">Reference proteome</keyword>
<dbReference type="Gene3D" id="3.40.50.2300">
    <property type="match status" value="1"/>
</dbReference>
<dbReference type="InterPro" id="IPR001789">
    <property type="entry name" value="Sig_transdc_resp-reg_receiver"/>
</dbReference>
<dbReference type="SMART" id="SM00448">
    <property type="entry name" value="REC"/>
    <property type="match status" value="1"/>
</dbReference>